<sequence length="185" mass="20631">MNQTANTYVTYKPRAMVADILGYFRRSLMSKNTITRHRIVESPLSSTIPISESYTTRPTIAMIQCRAHQRLYLTSLCTFNLFTGVTSFVGSYRPMSGMSVRDVSPHSTRATTSRCGTLGLCVRLDQGPPFPGTAKMQRRGAPVIPGQGCFIQHKYSKRLIETTSPARSSASTVVRGRTLRVKTYR</sequence>
<proteinExistence type="predicted"/>
<organism evidence="1 2">
    <name type="scientific">Fusarium oxysporum f. sp. cubense</name>
    <dbReference type="NCBI Taxonomy" id="61366"/>
    <lineage>
        <taxon>Eukaryota</taxon>
        <taxon>Fungi</taxon>
        <taxon>Dikarya</taxon>
        <taxon>Ascomycota</taxon>
        <taxon>Pezizomycotina</taxon>
        <taxon>Sordariomycetes</taxon>
        <taxon>Hypocreomycetidae</taxon>
        <taxon>Hypocreales</taxon>
        <taxon>Nectriaceae</taxon>
        <taxon>Fusarium</taxon>
        <taxon>Fusarium oxysporum species complex</taxon>
    </lineage>
</organism>
<dbReference type="EMBL" id="VMNF01000006">
    <property type="protein sequence ID" value="TXC06202.1"/>
    <property type="molecule type" value="Genomic_DNA"/>
</dbReference>
<protein>
    <submittedName>
        <fullName evidence="1">Uncharacterized protein</fullName>
    </submittedName>
</protein>
<evidence type="ECO:0000313" key="2">
    <source>
        <dbReference type="Proteomes" id="UP000321331"/>
    </source>
</evidence>
<evidence type="ECO:0000313" key="1">
    <source>
        <dbReference type="EMBL" id="TXC06202.1"/>
    </source>
</evidence>
<dbReference type="AlphaFoldDB" id="A0A5C6T6E4"/>
<dbReference type="Proteomes" id="UP000321331">
    <property type="component" value="Unassembled WGS sequence"/>
</dbReference>
<gene>
    <name evidence="1" type="ORF">FocTR4_00009933</name>
</gene>
<accession>A0A5C6T6E4</accession>
<comment type="caution">
    <text evidence="1">The sequence shown here is derived from an EMBL/GenBank/DDBJ whole genome shotgun (WGS) entry which is preliminary data.</text>
</comment>
<name>A0A5C6T6E4_FUSOC</name>
<reference evidence="1 2" key="1">
    <citation type="submission" date="2019-07" db="EMBL/GenBank/DDBJ databases">
        <title>The First High-Quality Draft Genome Sequence of the Causal Agent of the Current Panama Disease Epidemic.</title>
        <authorList>
            <person name="Warmington R.J."/>
            <person name="Kay W."/>
            <person name="Jeffries A."/>
            <person name="Bebber D."/>
            <person name="Moore K."/>
            <person name="Studholme D.J."/>
        </authorList>
    </citation>
    <scope>NUCLEOTIDE SEQUENCE [LARGE SCALE GENOMIC DNA]</scope>
    <source>
        <strain evidence="1 2">TR4</strain>
    </source>
</reference>